<sequence>MRVILSVFVCCILVHTASVHGLRLSRDAWMVFATPNEPAVLSCKVVTDHPSNFTWMKEGNDGSDENVDNSTKKSKFWRNNETHVTIELYFTSVTTEDYGTYRCMTITSTSLTSIPVSLGHYPNDFIWTVAVHKPESVLIKWNFDLFYPSHFYSFGIEYRENGTNQRLRTPLLSTPERIVTTDSYTVNALKPNTVYEFKGLISGPRDLISDEDSYAFSRWVTTSDKVSARIVPCRTIVIVEAHERAILSCDVIGNQMTGFIWQHKGNSRNSTNIWSNNNTHVTMELEFANVTTDQSEYYTCQANSSGQLVSAQIILLVSELDFGPCKVGAIGTDRIYVNWNYTNIISDFTNYYNEYVGITIKYKADNTNEWHGPVQIFNSSIDPVASHYAISGLKNFTLYQITIIFDSYERQFHGVVKSFVLSKWVSTFEKELDYVPTVRIVRQIMDTITIRWSQPAPELREYIDAYLLSVEYSNKTNRHFRWEKYKAGYHDEAVVHLSPSISYNLQVRACFDDYCPDQHASAVMEGVMTSDADGRQHSREEQHSKPDTEFPVLTIDVTRDEKNITTNSNASFTCSISVQGYEGWWTKKENRVRSLNHSDNEISWTVIVEDAREGRRYGYTCEARMSDDWRTSKTMLVTVILPAENVIIDAETVYSRPRDPTTLSCDFFGYRLSNFKWRKFWAYDRRQFDEVSSVSKFNETHIRITLSNPIHTINLETGKYECEATNHRLDYIRGSIRLDVANESPLHLNAYTIGSKLVCLRWFDIESRGDTHLVQSFQNGSRDWQDTFSVPVVGNKYYSGYVVRQFTRNTSYWFKVVVVSAGERLASTYSSWITPTEKDIAYFPNITLTSKSRNSIAIEWPIPTEELRDHINVYQISVNYTYNGSKIVYSQNTTQTHFVLGKLQPLTSHDLEVRACFSAVSTDCYSSDVRRGVFTNSIDGENITPYEEPGTQVETWIAPIGSVLLLLIVLGTWQFYSKSKKRKIVRERLAYFYSEEPIFFNPELAISDQADLLPYNKKWEFPRKLLKLDEELGSGSFGIVWKARAKTIRRPEAISVVAVKTVRPTASLRCMKALLRELKILIYLGHHPNIVSLLGACTRNLDYGQLLVIVEFCRFGNLHDYLWRCRSKFVDELNTDSEKIHEFHADADPINVETNSTNSALRQNDTTSFVEDSCDSNDHPGTSTRVEDLAADSNSQSPEIKPSSKYPGDFTNAELDPVRTQDLVSWAWQISRGMQYLAAKKVLHGDLAARNVLLSEDNIVKICDFGLSKSLQEDDNCKDEGNDPLPVKWMAIESLKDGIFSVKSDVWSFGVVLWELFSLAKTPYPEVNPENMCKTLIDGYRMKQPKYAPKSIHRMMLQCWEANPSDRPSFVDLERSIGDLIEDEVRMHYIELYSRRYKTYTEITEFRNTRTPENHDPNILQEPSEPHD</sequence>
<dbReference type="InterPro" id="IPR050122">
    <property type="entry name" value="RTK"/>
</dbReference>
<dbReference type="SMART" id="SM00408">
    <property type="entry name" value="IGc2"/>
    <property type="match status" value="2"/>
</dbReference>
<feature type="domain" description="Ig-like" evidence="19">
    <location>
        <begin position="232"/>
        <end position="310"/>
    </location>
</feature>
<evidence type="ECO:0000313" key="20">
    <source>
        <dbReference type="Proteomes" id="UP000829291"/>
    </source>
</evidence>
<keyword evidence="10" id="KW-1015">Disulfide bond</keyword>
<keyword evidence="8" id="KW-1133">Transmembrane helix</keyword>
<dbReference type="InterPro" id="IPR036179">
    <property type="entry name" value="Ig-like_dom_sf"/>
</dbReference>
<keyword evidence="5" id="KW-0812">Transmembrane</keyword>
<dbReference type="InterPro" id="IPR036116">
    <property type="entry name" value="FN3_sf"/>
</dbReference>
<evidence type="ECO:0000256" key="12">
    <source>
        <dbReference type="ARBA" id="ARBA00023180"/>
    </source>
</evidence>
<dbReference type="CDD" id="cd00063">
    <property type="entry name" value="FN3"/>
    <property type="match status" value="2"/>
</dbReference>
<dbReference type="Gene3D" id="2.60.40.10">
    <property type="entry name" value="Immunoglobulins"/>
    <property type="match status" value="4"/>
</dbReference>
<dbReference type="PROSITE" id="PS00107">
    <property type="entry name" value="PROTEIN_KINASE_ATP"/>
    <property type="match status" value="1"/>
</dbReference>
<evidence type="ECO:0000256" key="15">
    <source>
        <dbReference type="PROSITE-ProRule" id="PRU10141"/>
    </source>
</evidence>
<accession>A0ABM3G7B7</accession>
<dbReference type="InterPro" id="IPR017441">
    <property type="entry name" value="Protein_kinase_ATP_BS"/>
</dbReference>
<dbReference type="PROSITE" id="PS50835">
    <property type="entry name" value="IG_LIKE"/>
    <property type="match status" value="4"/>
</dbReference>
<proteinExistence type="inferred from homology"/>
<dbReference type="PROSITE" id="PS00109">
    <property type="entry name" value="PROTEIN_KINASE_TYR"/>
    <property type="match status" value="1"/>
</dbReference>
<keyword evidence="6" id="KW-0677">Repeat</keyword>
<dbReference type="Gene3D" id="3.30.200.20">
    <property type="entry name" value="Phosphorylase Kinase, domain 1"/>
    <property type="match status" value="1"/>
</dbReference>
<dbReference type="InterPro" id="IPR003599">
    <property type="entry name" value="Ig_sub"/>
</dbReference>
<dbReference type="Pfam" id="PF07714">
    <property type="entry name" value="PK_Tyr_Ser-Thr"/>
    <property type="match status" value="1"/>
</dbReference>
<comment type="subcellular location">
    <subcellularLocation>
        <location evidence="1">Membrane</location>
        <topology evidence="1">Single-pass membrane protein</topology>
    </subcellularLocation>
</comment>
<evidence type="ECO:0000259" key="19">
    <source>
        <dbReference type="PROSITE" id="PS50835"/>
    </source>
</evidence>
<keyword evidence="12" id="KW-0325">Glycoprotein</keyword>
<feature type="binding site" evidence="15">
    <location>
        <position position="1060"/>
    </location>
    <ligand>
        <name>ATP</name>
        <dbReference type="ChEBI" id="CHEBI:30616"/>
    </ligand>
</feature>
<comment type="similarity">
    <text evidence="2">Belongs to the protein kinase superfamily. CAMK Ser/Thr protein kinase family.</text>
</comment>
<dbReference type="Pfam" id="PF00047">
    <property type="entry name" value="ig"/>
    <property type="match status" value="1"/>
</dbReference>
<feature type="domain" description="Ig-like" evidence="19">
    <location>
        <begin position="642"/>
        <end position="739"/>
    </location>
</feature>
<dbReference type="InterPro" id="IPR011009">
    <property type="entry name" value="Kinase-like_dom_sf"/>
</dbReference>
<evidence type="ECO:0000256" key="9">
    <source>
        <dbReference type="ARBA" id="ARBA00023136"/>
    </source>
</evidence>
<name>A0ABM3G7B7_NEOLC</name>
<dbReference type="InterPro" id="IPR008266">
    <property type="entry name" value="Tyr_kinase_AS"/>
</dbReference>
<evidence type="ECO:0000313" key="22">
    <source>
        <dbReference type="RefSeq" id="XP_046596161.1"/>
    </source>
</evidence>
<keyword evidence="13" id="KW-0393">Immunoglobulin domain</keyword>
<dbReference type="PANTHER" id="PTHR24416">
    <property type="entry name" value="TYROSINE-PROTEIN KINASE RECEPTOR"/>
    <property type="match status" value="1"/>
</dbReference>
<dbReference type="InterPro" id="IPR003598">
    <property type="entry name" value="Ig_sub2"/>
</dbReference>
<keyword evidence="20" id="KW-1185">Reference proteome</keyword>
<reference evidence="21 22" key="1">
    <citation type="submission" date="2025-05" db="UniProtKB">
        <authorList>
            <consortium name="RefSeq"/>
        </authorList>
    </citation>
    <scope>IDENTIFICATION</scope>
    <source>
        <tissue evidence="21 22">Thorax and Abdomen</tissue>
    </source>
</reference>
<dbReference type="RefSeq" id="XP_046596160.1">
    <property type="nucleotide sequence ID" value="XM_046740204.1"/>
</dbReference>
<feature type="signal peptide" evidence="17">
    <location>
        <begin position="1"/>
        <end position="21"/>
    </location>
</feature>
<feature type="domain" description="Ig-like" evidence="19">
    <location>
        <begin position="36"/>
        <end position="117"/>
    </location>
</feature>
<keyword evidence="17" id="KW-0732">Signal</keyword>
<dbReference type="SUPFAM" id="SSF56112">
    <property type="entry name" value="Protein kinase-like (PK-like)"/>
    <property type="match status" value="1"/>
</dbReference>
<evidence type="ECO:0000256" key="16">
    <source>
        <dbReference type="SAM" id="MobiDB-lite"/>
    </source>
</evidence>
<feature type="chain" id="PRO_5045024515" description="receptor protein-tyrosine kinase" evidence="17">
    <location>
        <begin position="22"/>
        <end position="1428"/>
    </location>
</feature>
<evidence type="ECO:0000313" key="21">
    <source>
        <dbReference type="RefSeq" id="XP_046596160.1"/>
    </source>
</evidence>
<dbReference type="InterPro" id="IPR013151">
    <property type="entry name" value="Immunoglobulin_dom"/>
</dbReference>
<evidence type="ECO:0000256" key="5">
    <source>
        <dbReference type="ARBA" id="ARBA00022692"/>
    </source>
</evidence>
<dbReference type="Gene3D" id="1.10.510.10">
    <property type="entry name" value="Transferase(Phosphotransferase) domain 1"/>
    <property type="match status" value="1"/>
</dbReference>
<evidence type="ECO:0000256" key="3">
    <source>
        <dbReference type="ARBA" id="ARBA00011902"/>
    </source>
</evidence>
<protein>
    <recommendedName>
        <fullName evidence="3">receptor protein-tyrosine kinase</fullName>
        <ecNumber evidence="3">2.7.10.1</ecNumber>
    </recommendedName>
</protein>
<dbReference type="Pfam" id="PF13927">
    <property type="entry name" value="Ig_3"/>
    <property type="match status" value="1"/>
</dbReference>
<keyword evidence="15" id="KW-0067">ATP-binding</keyword>
<evidence type="ECO:0000256" key="1">
    <source>
        <dbReference type="ARBA" id="ARBA00004167"/>
    </source>
</evidence>
<dbReference type="RefSeq" id="XP_046596161.1">
    <property type="nucleotide sequence ID" value="XM_046740205.1"/>
</dbReference>
<organism evidence="20 21">
    <name type="scientific">Neodiprion lecontei</name>
    <name type="common">Redheaded pine sawfly</name>
    <dbReference type="NCBI Taxonomy" id="441921"/>
    <lineage>
        <taxon>Eukaryota</taxon>
        <taxon>Metazoa</taxon>
        <taxon>Ecdysozoa</taxon>
        <taxon>Arthropoda</taxon>
        <taxon>Hexapoda</taxon>
        <taxon>Insecta</taxon>
        <taxon>Pterygota</taxon>
        <taxon>Neoptera</taxon>
        <taxon>Endopterygota</taxon>
        <taxon>Hymenoptera</taxon>
        <taxon>Tenthredinoidea</taxon>
        <taxon>Diprionidae</taxon>
        <taxon>Diprioninae</taxon>
        <taxon>Neodiprion</taxon>
    </lineage>
</organism>
<dbReference type="CDD" id="cd00096">
    <property type="entry name" value="Ig"/>
    <property type="match status" value="2"/>
</dbReference>
<keyword evidence="11" id="KW-0675">Receptor</keyword>
<evidence type="ECO:0000256" key="11">
    <source>
        <dbReference type="ARBA" id="ARBA00023170"/>
    </source>
</evidence>
<evidence type="ECO:0000256" key="17">
    <source>
        <dbReference type="SAM" id="SignalP"/>
    </source>
</evidence>
<dbReference type="SUPFAM" id="SSF48726">
    <property type="entry name" value="Immunoglobulin"/>
    <property type="match status" value="2"/>
</dbReference>
<evidence type="ECO:0000256" key="14">
    <source>
        <dbReference type="ARBA" id="ARBA00051243"/>
    </source>
</evidence>
<dbReference type="CDD" id="cd00192">
    <property type="entry name" value="PTKc"/>
    <property type="match status" value="1"/>
</dbReference>
<evidence type="ECO:0000256" key="10">
    <source>
        <dbReference type="ARBA" id="ARBA00023157"/>
    </source>
</evidence>
<evidence type="ECO:0000256" key="7">
    <source>
        <dbReference type="ARBA" id="ARBA00022777"/>
    </source>
</evidence>
<gene>
    <name evidence="21 22" type="primary">LOC107219517</name>
</gene>
<keyword evidence="7" id="KW-0418">Kinase</keyword>
<dbReference type="InterPro" id="IPR000719">
    <property type="entry name" value="Prot_kinase_dom"/>
</dbReference>
<dbReference type="InterPro" id="IPR001245">
    <property type="entry name" value="Ser-Thr/Tyr_kinase_cat_dom"/>
</dbReference>
<feature type="region of interest" description="Disordered" evidence="16">
    <location>
        <begin position="1169"/>
        <end position="1208"/>
    </location>
</feature>
<dbReference type="InterPro" id="IPR007110">
    <property type="entry name" value="Ig-like_dom"/>
</dbReference>
<dbReference type="Proteomes" id="UP000829291">
    <property type="component" value="Chromosome 5"/>
</dbReference>
<evidence type="ECO:0000256" key="13">
    <source>
        <dbReference type="ARBA" id="ARBA00023319"/>
    </source>
</evidence>
<dbReference type="SUPFAM" id="SSF49265">
    <property type="entry name" value="Fibronectin type III"/>
    <property type="match status" value="3"/>
</dbReference>
<evidence type="ECO:0000256" key="2">
    <source>
        <dbReference type="ARBA" id="ARBA00006692"/>
    </source>
</evidence>
<evidence type="ECO:0000256" key="8">
    <source>
        <dbReference type="ARBA" id="ARBA00022989"/>
    </source>
</evidence>
<dbReference type="GeneID" id="107219517"/>
<dbReference type="InterPro" id="IPR013783">
    <property type="entry name" value="Ig-like_fold"/>
</dbReference>
<keyword evidence="4" id="KW-0808">Transferase</keyword>
<evidence type="ECO:0000259" key="18">
    <source>
        <dbReference type="PROSITE" id="PS50011"/>
    </source>
</evidence>
<dbReference type="PROSITE" id="PS50011">
    <property type="entry name" value="PROTEIN_KINASE_DOM"/>
    <property type="match status" value="1"/>
</dbReference>
<keyword evidence="15" id="KW-0547">Nucleotide-binding</keyword>
<evidence type="ECO:0000256" key="6">
    <source>
        <dbReference type="ARBA" id="ARBA00022737"/>
    </source>
</evidence>
<comment type="catalytic activity">
    <reaction evidence="14">
        <text>L-tyrosyl-[protein] + ATP = O-phospho-L-tyrosyl-[protein] + ADP + H(+)</text>
        <dbReference type="Rhea" id="RHEA:10596"/>
        <dbReference type="Rhea" id="RHEA-COMP:10136"/>
        <dbReference type="Rhea" id="RHEA-COMP:20101"/>
        <dbReference type="ChEBI" id="CHEBI:15378"/>
        <dbReference type="ChEBI" id="CHEBI:30616"/>
        <dbReference type="ChEBI" id="CHEBI:46858"/>
        <dbReference type="ChEBI" id="CHEBI:61978"/>
        <dbReference type="ChEBI" id="CHEBI:456216"/>
        <dbReference type="EC" id="2.7.10.1"/>
    </reaction>
</comment>
<feature type="domain" description="Protein kinase" evidence="18">
    <location>
        <begin position="1026"/>
        <end position="1381"/>
    </location>
</feature>
<dbReference type="EC" id="2.7.10.1" evidence="3"/>
<dbReference type="SMART" id="SM00060">
    <property type="entry name" value="FN3"/>
    <property type="match status" value="3"/>
</dbReference>
<keyword evidence="9" id="KW-0472">Membrane</keyword>
<feature type="domain" description="Ig-like" evidence="19">
    <location>
        <begin position="551"/>
        <end position="638"/>
    </location>
</feature>
<evidence type="ECO:0000256" key="4">
    <source>
        <dbReference type="ARBA" id="ARBA00022679"/>
    </source>
</evidence>
<dbReference type="PANTHER" id="PTHR24416:SF600">
    <property type="entry name" value="PDGF- AND VEGF-RECEPTOR RELATED, ISOFORM J"/>
    <property type="match status" value="1"/>
</dbReference>
<dbReference type="SMART" id="SM00409">
    <property type="entry name" value="IG"/>
    <property type="match status" value="4"/>
</dbReference>
<feature type="region of interest" description="Disordered" evidence="16">
    <location>
        <begin position="1408"/>
        <end position="1428"/>
    </location>
</feature>
<dbReference type="InterPro" id="IPR003961">
    <property type="entry name" value="FN3_dom"/>
</dbReference>